<accession>A0A915IVL1</accession>
<evidence type="ECO:0000313" key="2">
    <source>
        <dbReference type="WBParaSite" id="nRc.2.0.1.t18239-RA"/>
    </source>
</evidence>
<dbReference type="Proteomes" id="UP000887565">
    <property type="component" value="Unplaced"/>
</dbReference>
<reference evidence="2" key="1">
    <citation type="submission" date="2022-11" db="UniProtKB">
        <authorList>
            <consortium name="WormBaseParasite"/>
        </authorList>
    </citation>
    <scope>IDENTIFICATION</scope>
</reference>
<proteinExistence type="predicted"/>
<name>A0A915IVL1_ROMCU</name>
<keyword evidence="1" id="KW-1185">Reference proteome</keyword>
<sequence>MREISSANDFIASSIEDDEDQIKSEDANILRRQLAGALTVMVGPFPDKASWKIFTQLVNRFGAETTEGGAAIRKIARAKIKVVSSTKESLLPGIRYFEKCYKF</sequence>
<organism evidence="1 2">
    <name type="scientific">Romanomermis culicivorax</name>
    <name type="common">Nematode worm</name>
    <dbReference type="NCBI Taxonomy" id="13658"/>
    <lineage>
        <taxon>Eukaryota</taxon>
        <taxon>Metazoa</taxon>
        <taxon>Ecdysozoa</taxon>
        <taxon>Nematoda</taxon>
        <taxon>Enoplea</taxon>
        <taxon>Dorylaimia</taxon>
        <taxon>Mermithida</taxon>
        <taxon>Mermithoidea</taxon>
        <taxon>Mermithidae</taxon>
        <taxon>Romanomermis</taxon>
    </lineage>
</organism>
<evidence type="ECO:0000313" key="1">
    <source>
        <dbReference type="Proteomes" id="UP000887565"/>
    </source>
</evidence>
<protein>
    <submittedName>
        <fullName evidence="2">BRCT domain-containing protein</fullName>
    </submittedName>
</protein>
<dbReference type="WBParaSite" id="nRc.2.0.1.t18239-RA">
    <property type="protein sequence ID" value="nRc.2.0.1.t18239-RA"/>
    <property type="gene ID" value="nRc.2.0.1.g18239"/>
</dbReference>
<dbReference type="AlphaFoldDB" id="A0A915IVL1"/>